<organism evidence="2 3">
    <name type="scientific">Triticum urartu</name>
    <name type="common">Red wild einkorn</name>
    <name type="synonym">Crithodium urartu</name>
    <dbReference type="NCBI Taxonomy" id="4572"/>
    <lineage>
        <taxon>Eukaryota</taxon>
        <taxon>Viridiplantae</taxon>
        <taxon>Streptophyta</taxon>
        <taxon>Embryophyta</taxon>
        <taxon>Tracheophyta</taxon>
        <taxon>Spermatophyta</taxon>
        <taxon>Magnoliopsida</taxon>
        <taxon>Liliopsida</taxon>
        <taxon>Poales</taxon>
        <taxon>Poaceae</taxon>
        <taxon>BOP clade</taxon>
        <taxon>Pooideae</taxon>
        <taxon>Triticodae</taxon>
        <taxon>Triticeae</taxon>
        <taxon>Triticinae</taxon>
        <taxon>Triticum</taxon>
    </lineage>
</organism>
<protein>
    <submittedName>
        <fullName evidence="2">Uncharacterized protein</fullName>
    </submittedName>
</protein>
<dbReference type="EnsemblPlants" id="TuG1812G0200002350.01.T01">
    <property type="protein sequence ID" value="TuG1812G0200002350.01.T01.cds266409"/>
    <property type="gene ID" value="TuG1812G0200002350.01"/>
</dbReference>
<feature type="region of interest" description="Disordered" evidence="1">
    <location>
        <begin position="1"/>
        <end position="36"/>
    </location>
</feature>
<accession>A0A8R7TG38</accession>
<keyword evidence="3" id="KW-1185">Reference proteome</keyword>
<reference evidence="2" key="2">
    <citation type="submission" date="2018-03" db="EMBL/GenBank/DDBJ databases">
        <title>The Triticum urartu genome reveals the dynamic nature of wheat genome evolution.</title>
        <authorList>
            <person name="Ling H."/>
            <person name="Ma B."/>
            <person name="Shi X."/>
            <person name="Liu H."/>
            <person name="Dong L."/>
            <person name="Sun H."/>
            <person name="Cao Y."/>
            <person name="Gao Q."/>
            <person name="Zheng S."/>
            <person name="Li Y."/>
            <person name="Yu Y."/>
            <person name="Du H."/>
            <person name="Qi M."/>
            <person name="Li Y."/>
            <person name="Yu H."/>
            <person name="Cui Y."/>
            <person name="Wang N."/>
            <person name="Chen C."/>
            <person name="Wu H."/>
            <person name="Zhao Y."/>
            <person name="Zhang J."/>
            <person name="Li Y."/>
            <person name="Zhou W."/>
            <person name="Zhang B."/>
            <person name="Hu W."/>
            <person name="Eijk M."/>
            <person name="Tang J."/>
            <person name="Witsenboer H."/>
            <person name="Zhao S."/>
            <person name="Li Z."/>
            <person name="Zhang A."/>
            <person name="Wang D."/>
            <person name="Liang C."/>
        </authorList>
    </citation>
    <scope>NUCLEOTIDE SEQUENCE [LARGE SCALE GENOMIC DNA]</scope>
    <source>
        <strain evidence="2">cv. G1812</strain>
    </source>
</reference>
<dbReference type="Proteomes" id="UP000015106">
    <property type="component" value="Chromosome 2"/>
</dbReference>
<reference evidence="2" key="3">
    <citation type="submission" date="2022-06" db="UniProtKB">
        <authorList>
            <consortium name="EnsemblPlants"/>
        </authorList>
    </citation>
    <scope>IDENTIFICATION</scope>
</reference>
<name>A0A8R7TG38_TRIUA</name>
<sequence>MVRWRPSQELLGGGGGSLRAAARTAPLRRGGSGDPLWRRSGGRGDWIWGILRIPRSWSHRCPSVAARGSRRWLPWLFWPWAGVIRSGERRVRASGRGFLLLRCSDRRRGALLVLLG</sequence>
<reference evidence="3" key="1">
    <citation type="journal article" date="2013" name="Nature">
        <title>Draft genome of the wheat A-genome progenitor Triticum urartu.</title>
        <authorList>
            <person name="Ling H.Q."/>
            <person name="Zhao S."/>
            <person name="Liu D."/>
            <person name="Wang J."/>
            <person name="Sun H."/>
            <person name="Zhang C."/>
            <person name="Fan H."/>
            <person name="Li D."/>
            <person name="Dong L."/>
            <person name="Tao Y."/>
            <person name="Gao C."/>
            <person name="Wu H."/>
            <person name="Li Y."/>
            <person name="Cui Y."/>
            <person name="Guo X."/>
            <person name="Zheng S."/>
            <person name="Wang B."/>
            <person name="Yu K."/>
            <person name="Liang Q."/>
            <person name="Yang W."/>
            <person name="Lou X."/>
            <person name="Chen J."/>
            <person name="Feng M."/>
            <person name="Jian J."/>
            <person name="Zhang X."/>
            <person name="Luo G."/>
            <person name="Jiang Y."/>
            <person name="Liu J."/>
            <person name="Wang Z."/>
            <person name="Sha Y."/>
            <person name="Zhang B."/>
            <person name="Wu H."/>
            <person name="Tang D."/>
            <person name="Shen Q."/>
            <person name="Xue P."/>
            <person name="Zou S."/>
            <person name="Wang X."/>
            <person name="Liu X."/>
            <person name="Wang F."/>
            <person name="Yang Y."/>
            <person name="An X."/>
            <person name="Dong Z."/>
            <person name="Zhang K."/>
            <person name="Zhang X."/>
            <person name="Luo M.C."/>
            <person name="Dvorak J."/>
            <person name="Tong Y."/>
            <person name="Wang J."/>
            <person name="Yang H."/>
            <person name="Li Z."/>
            <person name="Wang D."/>
            <person name="Zhang A."/>
            <person name="Wang J."/>
        </authorList>
    </citation>
    <scope>NUCLEOTIDE SEQUENCE</scope>
    <source>
        <strain evidence="3">cv. G1812</strain>
    </source>
</reference>
<evidence type="ECO:0000313" key="2">
    <source>
        <dbReference type="EnsemblPlants" id="TuG1812G0200002350.01.T01.cds266409"/>
    </source>
</evidence>
<evidence type="ECO:0000256" key="1">
    <source>
        <dbReference type="SAM" id="MobiDB-lite"/>
    </source>
</evidence>
<dbReference type="AlphaFoldDB" id="A0A8R7TG38"/>
<proteinExistence type="predicted"/>
<evidence type="ECO:0000313" key="3">
    <source>
        <dbReference type="Proteomes" id="UP000015106"/>
    </source>
</evidence>
<feature type="compositionally biased region" description="Low complexity" evidence="1">
    <location>
        <begin position="18"/>
        <end position="29"/>
    </location>
</feature>
<dbReference type="Gramene" id="TuG1812G0200002350.01.T01">
    <property type="protein sequence ID" value="TuG1812G0200002350.01.T01.cds266409"/>
    <property type="gene ID" value="TuG1812G0200002350.01"/>
</dbReference>